<organism evidence="2 3">
    <name type="scientific">Sphaerulina musiva (strain SO2202)</name>
    <name type="common">Poplar stem canker fungus</name>
    <name type="synonym">Septoria musiva</name>
    <dbReference type="NCBI Taxonomy" id="692275"/>
    <lineage>
        <taxon>Eukaryota</taxon>
        <taxon>Fungi</taxon>
        <taxon>Dikarya</taxon>
        <taxon>Ascomycota</taxon>
        <taxon>Pezizomycotina</taxon>
        <taxon>Dothideomycetes</taxon>
        <taxon>Dothideomycetidae</taxon>
        <taxon>Mycosphaerellales</taxon>
        <taxon>Mycosphaerellaceae</taxon>
        <taxon>Sphaerulina</taxon>
    </lineage>
</organism>
<feature type="compositionally biased region" description="Basic and acidic residues" evidence="1">
    <location>
        <begin position="105"/>
        <end position="119"/>
    </location>
</feature>
<proteinExistence type="predicted"/>
<dbReference type="RefSeq" id="XP_016759620.1">
    <property type="nucleotide sequence ID" value="XM_016900787.1"/>
</dbReference>
<protein>
    <submittedName>
        <fullName evidence="2">Uncharacterized protein</fullName>
    </submittedName>
</protein>
<keyword evidence="3" id="KW-1185">Reference proteome</keyword>
<dbReference type="Proteomes" id="UP000016931">
    <property type="component" value="Unassembled WGS sequence"/>
</dbReference>
<dbReference type="EMBL" id="KB456266">
    <property type="protein sequence ID" value="EMF11499.1"/>
    <property type="molecule type" value="Genomic_DNA"/>
</dbReference>
<dbReference type="HOGENOM" id="CLU_1670485_0_0_1"/>
<name>M3BVZ8_SPHMS</name>
<reference evidence="2 3" key="1">
    <citation type="journal article" date="2012" name="PLoS Pathog.">
        <title>Diverse lifestyles and strategies of plant pathogenesis encoded in the genomes of eighteen Dothideomycetes fungi.</title>
        <authorList>
            <person name="Ohm R.A."/>
            <person name="Feau N."/>
            <person name="Henrissat B."/>
            <person name="Schoch C.L."/>
            <person name="Horwitz B.A."/>
            <person name="Barry K.W."/>
            <person name="Condon B.J."/>
            <person name="Copeland A.C."/>
            <person name="Dhillon B."/>
            <person name="Glaser F."/>
            <person name="Hesse C.N."/>
            <person name="Kosti I."/>
            <person name="LaButti K."/>
            <person name="Lindquist E.A."/>
            <person name="Lucas S."/>
            <person name="Salamov A.A."/>
            <person name="Bradshaw R.E."/>
            <person name="Ciuffetti L."/>
            <person name="Hamelin R.C."/>
            <person name="Kema G.H.J."/>
            <person name="Lawrence C."/>
            <person name="Scott J.A."/>
            <person name="Spatafora J.W."/>
            <person name="Turgeon B.G."/>
            <person name="de Wit P.J.G.M."/>
            <person name="Zhong S."/>
            <person name="Goodwin S.B."/>
            <person name="Grigoriev I.V."/>
        </authorList>
    </citation>
    <scope>NUCLEOTIDE SEQUENCE [LARGE SCALE GENOMIC DNA]</scope>
    <source>
        <strain evidence="2 3">SO2202</strain>
    </source>
</reference>
<feature type="region of interest" description="Disordered" evidence="1">
    <location>
        <begin position="103"/>
        <end position="137"/>
    </location>
</feature>
<evidence type="ECO:0000256" key="1">
    <source>
        <dbReference type="SAM" id="MobiDB-lite"/>
    </source>
</evidence>
<evidence type="ECO:0000313" key="2">
    <source>
        <dbReference type="EMBL" id="EMF11499.1"/>
    </source>
</evidence>
<dbReference type="AlphaFoldDB" id="M3BVZ8"/>
<dbReference type="GeneID" id="27897924"/>
<evidence type="ECO:0000313" key="3">
    <source>
        <dbReference type="Proteomes" id="UP000016931"/>
    </source>
</evidence>
<sequence>MRSLSELLRCRERPKTARDCKALASVLTSWWDELEVAGQRAVKLSELFEAHGLGLKQAEEQQRMDAVAWRGYWSKGGGGGGIEPHHSTLPLFLQYIASATQFDGPDGRGHHNRTCEREQQQQQTTLPPINTEPKTSSCYKTSLLPMLGLQGGRYLPTP</sequence>
<gene>
    <name evidence="2" type="ORF">SEPMUDRAFT_109564</name>
</gene>
<accession>M3BVZ8</accession>
<feature type="compositionally biased region" description="Polar residues" evidence="1">
    <location>
        <begin position="126"/>
        <end position="137"/>
    </location>
</feature>